<dbReference type="Proteomes" id="UP000499080">
    <property type="component" value="Unassembled WGS sequence"/>
</dbReference>
<dbReference type="EMBL" id="BGPR01037736">
    <property type="protein sequence ID" value="GBO13415.1"/>
    <property type="molecule type" value="Genomic_DNA"/>
</dbReference>
<evidence type="ECO:0000313" key="1">
    <source>
        <dbReference type="EMBL" id="GBO13415.1"/>
    </source>
</evidence>
<name>A0A4Y2UK48_ARAVE</name>
<accession>A0A4Y2UK48</accession>
<protein>
    <submittedName>
        <fullName evidence="1">Uncharacterized protein</fullName>
    </submittedName>
</protein>
<evidence type="ECO:0000313" key="2">
    <source>
        <dbReference type="Proteomes" id="UP000499080"/>
    </source>
</evidence>
<proteinExistence type="predicted"/>
<comment type="caution">
    <text evidence="1">The sequence shown here is derived from an EMBL/GenBank/DDBJ whole genome shotgun (WGS) entry which is preliminary data.</text>
</comment>
<reference evidence="1 2" key="1">
    <citation type="journal article" date="2019" name="Sci. Rep.">
        <title>Orb-weaving spider Araneus ventricosus genome elucidates the spidroin gene catalogue.</title>
        <authorList>
            <person name="Kono N."/>
            <person name="Nakamura H."/>
            <person name="Ohtoshi R."/>
            <person name="Moran D.A.P."/>
            <person name="Shinohara A."/>
            <person name="Yoshida Y."/>
            <person name="Fujiwara M."/>
            <person name="Mori M."/>
            <person name="Tomita M."/>
            <person name="Arakawa K."/>
        </authorList>
    </citation>
    <scope>NUCLEOTIDE SEQUENCE [LARGE SCALE GENOMIC DNA]</scope>
</reference>
<dbReference type="AlphaFoldDB" id="A0A4Y2UK48"/>
<feature type="non-terminal residue" evidence="1">
    <location>
        <position position="1"/>
    </location>
</feature>
<gene>
    <name evidence="1" type="ORF">AVEN_23863_1</name>
</gene>
<sequence>DRHFDEFGQLAGEYWMKACINTLSLECKEVQKVIVSTSILIATKNTG</sequence>
<keyword evidence="2" id="KW-1185">Reference proteome</keyword>
<organism evidence="1 2">
    <name type="scientific">Araneus ventricosus</name>
    <name type="common">Orbweaver spider</name>
    <name type="synonym">Epeira ventricosa</name>
    <dbReference type="NCBI Taxonomy" id="182803"/>
    <lineage>
        <taxon>Eukaryota</taxon>
        <taxon>Metazoa</taxon>
        <taxon>Ecdysozoa</taxon>
        <taxon>Arthropoda</taxon>
        <taxon>Chelicerata</taxon>
        <taxon>Arachnida</taxon>
        <taxon>Araneae</taxon>
        <taxon>Araneomorphae</taxon>
        <taxon>Entelegynae</taxon>
        <taxon>Araneoidea</taxon>
        <taxon>Araneidae</taxon>
        <taxon>Araneus</taxon>
    </lineage>
</organism>